<feature type="domain" description="SHS2" evidence="7">
    <location>
        <begin position="10"/>
        <end position="195"/>
    </location>
</feature>
<comment type="subunit">
    <text evidence="5">Self-interacts. Interacts with FtsZ.</text>
</comment>
<sequence>MSATRRDNLIVGLDIGTTKICAIVGNVTEDGIDIVGIGTSPSKGLRKGVVINIESTVSAIKKAIEEAELMAGCEIKSVYAGIAGGHIKGFNSQGVIAIKNREVSPEDVKRVIEAAKAIAIPMDREVIHILPQEFIIDDQDGIREPLGMSGVRLEAKVHIVTGAVASAQNIVKSCNRAGLEVADIVLEQLSSSEAVLSADEKELGVALVDIGGGTTDIAIFVDGAIKHTSVLSLGGNHLTNDIAVGLRTPMAEAERIKQKYGCCLSSLVGKDETIEVPSVGGRKPRILSRQLLCEILEPRVEEIFTLVNREIVKSGLEDMIASGVVITGGSTILEGMPELAEQIFNLPVRRGLPQRIGGLTDVVNSPVYATGVGLVVYGSKNVGVHEFPTQQSDETVFRRVSRRMKEWFGEFF</sequence>
<keyword evidence="2 5" id="KW-0132">Cell division</keyword>
<keyword evidence="9" id="KW-1185">Reference proteome</keyword>
<dbReference type="InterPro" id="IPR043129">
    <property type="entry name" value="ATPase_NBD"/>
</dbReference>
<dbReference type="PIRSF" id="PIRSF003101">
    <property type="entry name" value="FtsA"/>
    <property type="match status" value="1"/>
</dbReference>
<comment type="function">
    <text evidence="5 6">Cell division protein that is involved in the assembly of the Z ring. May serve as a membrane anchor for the Z ring.</text>
</comment>
<dbReference type="GO" id="GO:0051301">
    <property type="term" value="P:cell division"/>
    <property type="evidence" value="ECO:0007669"/>
    <property type="project" value="UniProtKB-KW"/>
</dbReference>
<comment type="similarity">
    <text evidence="5 6">Belongs to the FtsA/MreB family.</text>
</comment>
<accession>A0ABS0YW43</accession>
<organism evidence="8 9">
    <name type="scientific">Geomonas propionica</name>
    <dbReference type="NCBI Taxonomy" id="2798582"/>
    <lineage>
        <taxon>Bacteria</taxon>
        <taxon>Pseudomonadati</taxon>
        <taxon>Thermodesulfobacteriota</taxon>
        <taxon>Desulfuromonadia</taxon>
        <taxon>Geobacterales</taxon>
        <taxon>Geobacteraceae</taxon>
        <taxon>Geomonas</taxon>
    </lineage>
</organism>
<dbReference type="Proteomes" id="UP000641025">
    <property type="component" value="Unassembled WGS sequence"/>
</dbReference>
<dbReference type="SMART" id="SM00842">
    <property type="entry name" value="FtsA"/>
    <property type="match status" value="1"/>
</dbReference>
<keyword evidence="3 5" id="KW-0472">Membrane</keyword>
<evidence type="ECO:0000256" key="6">
    <source>
        <dbReference type="PIRNR" id="PIRNR003101"/>
    </source>
</evidence>
<keyword evidence="4 5" id="KW-0131">Cell cycle</keyword>
<evidence type="ECO:0000256" key="4">
    <source>
        <dbReference type="ARBA" id="ARBA00023306"/>
    </source>
</evidence>
<dbReference type="InterPro" id="IPR020823">
    <property type="entry name" value="Cell_div_FtsA"/>
</dbReference>
<protein>
    <recommendedName>
        <fullName evidence="5 6">Cell division protein FtsA</fullName>
    </recommendedName>
</protein>
<evidence type="ECO:0000256" key="3">
    <source>
        <dbReference type="ARBA" id="ARBA00023136"/>
    </source>
</evidence>
<evidence type="ECO:0000313" key="8">
    <source>
        <dbReference type="EMBL" id="MBJ6802088.1"/>
    </source>
</evidence>
<dbReference type="SUPFAM" id="SSF53067">
    <property type="entry name" value="Actin-like ATPase domain"/>
    <property type="match status" value="2"/>
</dbReference>
<dbReference type="PANTHER" id="PTHR32432:SF4">
    <property type="entry name" value="CELL DIVISION PROTEIN FTSA"/>
    <property type="match status" value="1"/>
</dbReference>
<dbReference type="InterPro" id="IPR003494">
    <property type="entry name" value="SHS2_FtsA"/>
</dbReference>
<evidence type="ECO:0000259" key="7">
    <source>
        <dbReference type="SMART" id="SM00842"/>
    </source>
</evidence>
<dbReference type="Pfam" id="PF02491">
    <property type="entry name" value="SHS2_FTSA"/>
    <property type="match status" value="1"/>
</dbReference>
<name>A0ABS0YW43_9BACT</name>
<evidence type="ECO:0000256" key="2">
    <source>
        <dbReference type="ARBA" id="ARBA00022618"/>
    </source>
</evidence>
<evidence type="ECO:0000256" key="1">
    <source>
        <dbReference type="ARBA" id="ARBA00022475"/>
    </source>
</evidence>
<dbReference type="EMBL" id="JAEMHK010000016">
    <property type="protein sequence ID" value="MBJ6802088.1"/>
    <property type="molecule type" value="Genomic_DNA"/>
</dbReference>
<dbReference type="CDD" id="cd24048">
    <property type="entry name" value="ASKHA_NBD_FtsA"/>
    <property type="match status" value="1"/>
</dbReference>
<proteinExistence type="inferred from homology"/>
<gene>
    <name evidence="5 8" type="primary">ftsA</name>
    <name evidence="8" type="ORF">JFN90_18325</name>
</gene>
<dbReference type="Gene3D" id="3.30.1490.110">
    <property type="match status" value="1"/>
</dbReference>
<dbReference type="NCBIfam" id="TIGR01174">
    <property type="entry name" value="ftsA"/>
    <property type="match status" value="1"/>
</dbReference>
<dbReference type="HAMAP" id="MF_02033">
    <property type="entry name" value="FtsA"/>
    <property type="match status" value="1"/>
</dbReference>
<reference evidence="8 9" key="1">
    <citation type="submission" date="2020-12" db="EMBL/GenBank/DDBJ databases">
        <title>Geomonas sp. Red259, isolated from paddy soil.</title>
        <authorList>
            <person name="Xu Z."/>
            <person name="Zhang Z."/>
            <person name="Masuda Y."/>
            <person name="Itoh H."/>
            <person name="Senoo K."/>
        </authorList>
    </citation>
    <scope>NUCLEOTIDE SEQUENCE [LARGE SCALE GENOMIC DNA]</scope>
    <source>
        <strain evidence="8 9">Red259</strain>
    </source>
</reference>
<dbReference type="Gene3D" id="3.30.420.40">
    <property type="match status" value="2"/>
</dbReference>
<dbReference type="Pfam" id="PF14450">
    <property type="entry name" value="FtsA"/>
    <property type="match status" value="2"/>
</dbReference>
<dbReference type="NCBIfam" id="NF007009">
    <property type="entry name" value="PRK09472.1"/>
    <property type="match status" value="1"/>
</dbReference>
<evidence type="ECO:0000256" key="5">
    <source>
        <dbReference type="HAMAP-Rule" id="MF_02033"/>
    </source>
</evidence>
<dbReference type="PANTHER" id="PTHR32432">
    <property type="entry name" value="CELL DIVISION PROTEIN FTSA-RELATED"/>
    <property type="match status" value="1"/>
</dbReference>
<dbReference type="RefSeq" id="WP_199396566.1">
    <property type="nucleotide sequence ID" value="NZ_JAEMHK010000016.1"/>
</dbReference>
<evidence type="ECO:0000313" key="9">
    <source>
        <dbReference type="Proteomes" id="UP000641025"/>
    </source>
</evidence>
<comment type="subcellular location">
    <subcellularLocation>
        <location evidence="5">Cell membrane</location>
        <topology evidence="5">Peripheral membrane protein</topology>
        <orientation evidence="5">Cytoplasmic side</orientation>
    </subcellularLocation>
    <text evidence="5">Localizes to the Z ring in an FtsZ-dependent manner. Targeted to the membrane through a conserved C-terminal amphipathic helix.</text>
</comment>
<keyword evidence="1 5" id="KW-1003">Cell membrane</keyword>
<dbReference type="InterPro" id="IPR050696">
    <property type="entry name" value="FtsA/MreB"/>
</dbReference>
<comment type="caution">
    <text evidence="8">The sequence shown here is derived from an EMBL/GenBank/DDBJ whole genome shotgun (WGS) entry which is preliminary data.</text>
</comment>